<evidence type="ECO:0000313" key="3">
    <source>
        <dbReference type="Proteomes" id="UP000059680"/>
    </source>
</evidence>
<accession>A0A0P0VIY7</accession>
<keyword evidence="3" id="KW-1185">Reference proteome</keyword>
<sequence>TEARSSPATAGAVVFPIRRGRQQQEPTSSSSAAAAAIHRYPRGRRLLPPPHTPPSPPRIEPEARSSPASHGAEVFSISRALHRDFSAHPLLHRDFSAAATSAPPIAPHRIAGSSRLLPSPSRSDWFLR</sequence>
<evidence type="ECO:0000313" key="2">
    <source>
        <dbReference type="EMBL" id="BAS78660.1"/>
    </source>
</evidence>
<gene>
    <name evidence="2" type="ordered locus">Os02g0477100</name>
    <name evidence="2" type="ORF">OSNPB_020477100</name>
</gene>
<dbReference type="Gramene" id="Os02t0477100-01">
    <property type="protein sequence ID" value="Os02t0477100-01"/>
    <property type="gene ID" value="Os02g0477100"/>
</dbReference>
<feature type="compositionally biased region" description="Pro residues" evidence="1">
    <location>
        <begin position="47"/>
        <end position="58"/>
    </location>
</feature>
<feature type="compositionally biased region" description="Low complexity" evidence="1">
    <location>
        <begin position="113"/>
        <end position="128"/>
    </location>
</feature>
<evidence type="ECO:0000256" key="1">
    <source>
        <dbReference type="SAM" id="MobiDB-lite"/>
    </source>
</evidence>
<dbReference type="EMBL" id="AP014958">
    <property type="protein sequence ID" value="BAS78660.1"/>
    <property type="molecule type" value="Genomic_DNA"/>
</dbReference>
<reference evidence="3" key="1">
    <citation type="journal article" date="2005" name="Nature">
        <title>The map-based sequence of the rice genome.</title>
        <authorList>
            <consortium name="International rice genome sequencing project (IRGSP)"/>
            <person name="Matsumoto T."/>
            <person name="Wu J."/>
            <person name="Kanamori H."/>
            <person name="Katayose Y."/>
            <person name="Fujisawa M."/>
            <person name="Namiki N."/>
            <person name="Mizuno H."/>
            <person name="Yamamoto K."/>
            <person name="Antonio B.A."/>
            <person name="Baba T."/>
            <person name="Sakata K."/>
            <person name="Nagamura Y."/>
            <person name="Aoki H."/>
            <person name="Arikawa K."/>
            <person name="Arita K."/>
            <person name="Bito T."/>
            <person name="Chiden Y."/>
            <person name="Fujitsuka N."/>
            <person name="Fukunaka R."/>
            <person name="Hamada M."/>
            <person name="Harada C."/>
            <person name="Hayashi A."/>
            <person name="Hijishita S."/>
            <person name="Honda M."/>
            <person name="Hosokawa S."/>
            <person name="Ichikawa Y."/>
            <person name="Idonuma A."/>
            <person name="Iijima M."/>
            <person name="Ikeda M."/>
            <person name="Ikeno M."/>
            <person name="Ito K."/>
            <person name="Ito S."/>
            <person name="Ito T."/>
            <person name="Ito Y."/>
            <person name="Ito Y."/>
            <person name="Iwabuchi A."/>
            <person name="Kamiya K."/>
            <person name="Karasawa W."/>
            <person name="Kurita K."/>
            <person name="Katagiri S."/>
            <person name="Kikuta A."/>
            <person name="Kobayashi H."/>
            <person name="Kobayashi N."/>
            <person name="Machita K."/>
            <person name="Maehara T."/>
            <person name="Masukawa M."/>
            <person name="Mizubayashi T."/>
            <person name="Mukai Y."/>
            <person name="Nagasaki H."/>
            <person name="Nagata Y."/>
            <person name="Naito S."/>
            <person name="Nakashima M."/>
            <person name="Nakama Y."/>
            <person name="Nakamichi Y."/>
            <person name="Nakamura M."/>
            <person name="Meguro A."/>
            <person name="Negishi M."/>
            <person name="Ohta I."/>
            <person name="Ohta T."/>
            <person name="Okamoto M."/>
            <person name="Ono N."/>
            <person name="Saji S."/>
            <person name="Sakaguchi M."/>
            <person name="Sakai K."/>
            <person name="Shibata M."/>
            <person name="Shimokawa T."/>
            <person name="Song J."/>
            <person name="Takazaki Y."/>
            <person name="Terasawa K."/>
            <person name="Tsugane M."/>
            <person name="Tsuji K."/>
            <person name="Ueda S."/>
            <person name="Waki K."/>
            <person name="Yamagata H."/>
            <person name="Yamamoto M."/>
            <person name="Yamamoto S."/>
            <person name="Yamane H."/>
            <person name="Yoshiki S."/>
            <person name="Yoshihara R."/>
            <person name="Yukawa K."/>
            <person name="Zhong H."/>
            <person name="Yano M."/>
            <person name="Yuan Q."/>
            <person name="Ouyang S."/>
            <person name="Liu J."/>
            <person name="Jones K.M."/>
            <person name="Gansberger K."/>
            <person name="Moffat K."/>
            <person name="Hill J."/>
            <person name="Bera J."/>
            <person name="Fadrosh D."/>
            <person name="Jin S."/>
            <person name="Johri S."/>
            <person name="Kim M."/>
            <person name="Overton L."/>
            <person name="Reardon M."/>
            <person name="Tsitrin T."/>
            <person name="Vuong H."/>
            <person name="Weaver B."/>
            <person name="Ciecko A."/>
            <person name="Tallon L."/>
            <person name="Jackson J."/>
            <person name="Pai G."/>
            <person name="Aken S.V."/>
            <person name="Utterback T."/>
            <person name="Reidmuller S."/>
            <person name="Feldblyum T."/>
            <person name="Hsiao J."/>
            <person name="Zismann V."/>
            <person name="Iobst S."/>
            <person name="de Vazeille A.R."/>
            <person name="Buell C.R."/>
            <person name="Ying K."/>
            <person name="Li Y."/>
            <person name="Lu T."/>
            <person name="Huang Y."/>
            <person name="Zhao Q."/>
            <person name="Feng Q."/>
            <person name="Zhang L."/>
            <person name="Zhu J."/>
            <person name="Weng Q."/>
            <person name="Mu J."/>
            <person name="Lu Y."/>
            <person name="Fan D."/>
            <person name="Liu Y."/>
            <person name="Guan J."/>
            <person name="Zhang Y."/>
            <person name="Yu S."/>
            <person name="Liu X."/>
            <person name="Zhang Y."/>
            <person name="Hong G."/>
            <person name="Han B."/>
            <person name="Choisne N."/>
            <person name="Demange N."/>
            <person name="Orjeda G."/>
            <person name="Samain S."/>
            <person name="Cattolico L."/>
            <person name="Pelletier E."/>
            <person name="Couloux A."/>
            <person name="Segurens B."/>
            <person name="Wincker P."/>
            <person name="D'Hont A."/>
            <person name="Scarpelli C."/>
            <person name="Weissenbach J."/>
            <person name="Salanoubat M."/>
            <person name="Quetier F."/>
            <person name="Yu Y."/>
            <person name="Kim H.R."/>
            <person name="Rambo T."/>
            <person name="Currie J."/>
            <person name="Collura K."/>
            <person name="Luo M."/>
            <person name="Yang T."/>
            <person name="Ammiraju J.S.S."/>
            <person name="Engler F."/>
            <person name="Soderlund C."/>
            <person name="Wing R.A."/>
            <person name="Palmer L.E."/>
            <person name="de la Bastide M."/>
            <person name="Spiegel L."/>
            <person name="Nascimento L."/>
            <person name="Zutavern T."/>
            <person name="O'Shaughnessy A."/>
            <person name="Dike S."/>
            <person name="Dedhia N."/>
            <person name="Preston R."/>
            <person name="Balija V."/>
            <person name="McCombie W.R."/>
            <person name="Chow T."/>
            <person name="Chen H."/>
            <person name="Chung M."/>
            <person name="Chen C."/>
            <person name="Shaw J."/>
            <person name="Wu H."/>
            <person name="Hsiao K."/>
            <person name="Chao Y."/>
            <person name="Chu M."/>
            <person name="Cheng C."/>
            <person name="Hour A."/>
            <person name="Lee P."/>
            <person name="Lin S."/>
            <person name="Lin Y."/>
            <person name="Liou J."/>
            <person name="Liu S."/>
            <person name="Hsing Y."/>
            <person name="Raghuvanshi S."/>
            <person name="Mohanty A."/>
            <person name="Bharti A.K."/>
            <person name="Gaur A."/>
            <person name="Gupta V."/>
            <person name="Kumar D."/>
            <person name="Ravi V."/>
            <person name="Vij S."/>
            <person name="Kapur A."/>
            <person name="Khurana P."/>
            <person name="Khurana P."/>
            <person name="Khurana J.P."/>
            <person name="Tyagi A.K."/>
            <person name="Gaikwad K."/>
            <person name="Singh A."/>
            <person name="Dalal V."/>
            <person name="Srivastava S."/>
            <person name="Dixit A."/>
            <person name="Pal A.K."/>
            <person name="Ghazi I.A."/>
            <person name="Yadav M."/>
            <person name="Pandit A."/>
            <person name="Bhargava A."/>
            <person name="Sureshbabu K."/>
            <person name="Batra K."/>
            <person name="Sharma T.R."/>
            <person name="Mohapatra T."/>
            <person name="Singh N.K."/>
            <person name="Messing J."/>
            <person name="Nelson A.B."/>
            <person name="Fuks G."/>
            <person name="Kavchok S."/>
            <person name="Keizer G."/>
            <person name="Linton E."/>
            <person name="Llaca V."/>
            <person name="Song R."/>
            <person name="Tanyolac B."/>
            <person name="Young S."/>
            <person name="Ho-Il K."/>
            <person name="Hahn J.H."/>
            <person name="Sangsakoo G."/>
            <person name="Vanavichit A."/>
            <person name="de Mattos Luiz.A.T."/>
            <person name="Zimmer P.D."/>
            <person name="Malone G."/>
            <person name="Dellagostin O."/>
            <person name="de Oliveira A.C."/>
            <person name="Bevan M."/>
            <person name="Bancroft I."/>
            <person name="Minx P."/>
            <person name="Cordum H."/>
            <person name="Wilson R."/>
            <person name="Cheng Z."/>
            <person name="Jin W."/>
            <person name="Jiang J."/>
            <person name="Leong S.A."/>
            <person name="Iwama H."/>
            <person name="Gojobori T."/>
            <person name="Itoh T."/>
            <person name="Niimura Y."/>
            <person name="Fujii Y."/>
            <person name="Habara T."/>
            <person name="Sakai H."/>
            <person name="Sato Y."/>
            <person name="Wilson G."/>
            <person name="Kumar K."/>
            <person name="McCouch S."/>
            <person name="Juretic N."/>
            <person name="Hoen D."/>
            <person name="Wright S."/>
            <person name="Bruskiewich R."/>
            <person name="Bureau T."/>
            <person name="Miyao A."/>
            <person name="Hirochika H."/>
            <person name="Nishikawa T."/>
            <person name="Kadowaki K."/>
            <person name="Sugiura M."/>
            <person name="Burr B."/>
            <person name="Sasaki T."/>
        </authorList>
    </citation>
    <scope>NUCLEOTIDE SEQUENCE [LARGE SCALE GENOMIC DNA]</scope>
    <source>
        <strain evidence="3">cv. Nipponbare</strain>
    </source>
</reference>
<feature type="region of interest" description="Disordered" evidence="1">
    <location>
        <begin position="1"/>
        <end position="71"/>
    </location>
</feature>
<dbReference type="AlphaFoldDB" id="A0A0P0VIY7"/>
<organism evidence="2 3">
    <name type="scientific">Oryza sativa subsp. japonica</name>
    <name type="common">Rice</name>
    <dbReference type="NCBI Taxonomy" id="39947"/>
    <lineage>
        <taxon>Eukaryota</taxon>
        <taxon>Viridiplantae</taxon>
        <taxon>Streptophyta</taxon>
        <taxon>Embryophyta</taxon>
        <taxon>Tracheophyta</taxon>
        <taxon>Spermatophyta</taxon>
        <taxon>Magnoliopsida</taxon>
        <taxon>Liliopsida</taxon>
        <taxon>Poales</taxon>
        <taxon>Poaceae</taxon>
        <taxon>BOP clade</taxon>
        <taxon>Oryzoideae</taxon>
        <taxon>Oryzeae</taxon>
        <taxon>Oryzinae</taxon>
        <taxon>Oryza</taxon>
        <taxon>Oryza sativa</taxon>
    </lineage>
</organism>
<dbReference type="InParanoid" id="A0A0P0VIY7"/>
<feature type="non-terminal residue" evidence="2">
    <location>
        <position position="1"/>
    </location>
</feature>
<protein>
    <submittedName>
        <fullName evidence="2">Os02g0477100 protein</fullName>
    </submittedName>
</protein>
<reference evidence="2 3" key="2">
    <citation type="journal article" date="2013" name="Plant Cell Physiol.">
        <title>Rice Annotation Project Database (RAP-DB): an integrative and interactive database for rice genomics.</title>
        <authorList>
            <person name="Sakai H."/>
            <person name="Lee S.S."/>
            <person name="Tanaka T."/>
            <person name="Numa H."/>
            <person name="Kim J."/>
            <person name="Kawahara Y."/>
            <person name="Wakimoto H."/>
            <person name="Yang C.C."/>
            <person name="Iwamoto M."/>
            <person name="Abe T."/>
            <person name="Yamada Y."/>
            <person name="Muto A."/>
            <person name="Inokuchi H."/>
            <person name="Ikemura T."/>
            <person name="Matsumoto T."/>
            <person name="Sasaki T."/>
            <person name="Itoh T."/>
        </authorList>
    </citation>
    <scope>NUCLEOTIDE SEQUENCE [LARGE SCALE GENOMIC DNA]</scope>
    <source>
        <strain evidence="3">cv. Nipponbare</strain>
    </source>
</reference>
<reference evidence="2 3" key="3">
    <citation type="journal article" date="2013" name="Rice">
        <title>Improvement of the Oryza sativa Nipponbare reference genome using next generation sequence and optical map data.</title>
        <authorList>
            <person name="Kawahara Y."/>
            <person name="de la Bastide M."/>
            <person name="Hamilton J.P."/>
            <person name="Kanamori H."/>
            <person name="McCombie W.R."/>
            <person name="Ouyang S."/>
            <person name="Schwartz D.C."/>
            <person name="Tanaka T."/>
            <person name="Wu J."/>
            <person name="Zhou S."/>
            <person name="Childs K.L."/>
            <person name="Davidson R.M."/>
            <person name="Lin H."/>
            <person name="Quesada-Ocampo L."/>
            <person name="Vaillancourt B."/>
            <person name="Sakai H."/>
            <person name="Lee S.S."/>
            <person name="Kim J."/>
            <person name="Numa H."/>
            <person name="Itoh T."/>
            <person name="Buell C.R."/>
            <person name="Matsumoto T."/>
        </authorList>
    </citation>
    <scope>NUCLEOTIDE SEQUENCE [LARGE SCALE GENOMIC DNA]</scope>
    <source>
        <strain evidence="3">cv. Nipponbare</strain>
    </source>
</reference>
<proteinExistence type="predicted"/>
<name>A0A0P0VIY7_ORYSJ</name>
<feature type="region of interest" description="Disordered" evidence="1">
    <location>
        <begin position="104"/>
        <end position="128"/>
    </location>
</feature>
<dbReference type="PaxDb" id="39947-A0A0P0VIY7"/>
<dbReference type="Proteomes" id="UP000059680">
    <property type="component" value="Chromosome 2"/>
</dbReference>